<name>A0ABN6SXJ4_9MOLU</name>
<accession>A0ABN6SXJ4</accession>
<protein>
    <recommendedName>
        <fullName evidence="3">Spiroplasmavirus-related protein</fullName>
    </recommendedName>
</protein>
<proteinExistence type="predicted"/>
<reference evidence="1 2" key="1">
    <citation type="journal article" date="2022" name="Front. Microbiol.">
        <title>Male-killing mechanisms vary between Spiroplasma species.</title>
        <authorList>
            <person name="Arai H."/>
            <person name="Inoue M."/>
            <person name="Kageyama D."/>
        </authorList>
    </citation>
    <scope>NUCLEOTIDE SEQUENCE [LARGE SCALE GENOMIC DNA]</scope>
    <source>
        <strain evidence="2">sHm</strain>
    </source>
</reference>
<dbReference type="Proteomes" id="UP001163387">
    <property type="component" value="Chromosome"/>
</dbReference>
<organism evidence="1 2">
    <name type="scientific">Spiroplasma ixodetis</name>
    <dbReference type="NCBI Taxonomy" id="2141"/>
    <lineage>
        <taxon>Bacteria</taxon>
        <taxon>Bacillati</taxon>
        <taxon>Mycoplasmatota</taxon>
        <taxon>Mollicutes</taxon>
        <taxon>Entomoplasmatales</taxon>
        <taxon>Spiroplasmataceae</taxon>
        <taxon>Spiroplasma</taxon>
    </lineage>
</organism>
<sequence>MKTWIKTNLSKITLALALTGAISGVTSLIIGSLAQNKTNGYQSFLGYDYTVYWGAGTTMEWQPFLGLFFGRHLFMIFNGS</sequence>
<dbReference type="RefSeq" id="WP_281749361.1">
    <property type="nucleotide sequence ID" value="NZ_AP026933.1"/>
</dbReference>
<gene>
    <name evidence="1" type="ORF">SHM_09830</name>
</gene>
<dbReference type="EMBL" id="AP026933">
    <property type="protein sequence ID" value="BDT03337.1"/>
    <property type="molecule type" value="Genomic_DNA"/>
</dbReference>
<keyword evidence="2" id="KW-1185">Reference proteome</keyword>
<evidence type="ECO:0000313" key="1">
    <source>
        <dbReference type="EMBL" id="BDT03337.1"/>
    </source>
</evidence>
<evidence type="ECO:0000313" key="2">
    <source>
        <dbReference type="Proteomes" id="UP001163387"/>
    </source>
</evidence>
<evidence type="ECO:0008006" key="3">
    <source>
        <dbReference type="Google" id="ProtNLM"/>
    </source>
</evidence>